<feature type="transmembrane region" description="Helical" evidence="1">
    <location>
        <begin position="115"/>
        <end position="138"/>
    </location>
</feature>
<evidence type="ECO:0000313" key="3">
    <source>
        <dbReference type="Proteomes" id="UP000239494"/>
    </source>
</evidence>
<evidence type="ECO:0008006" key="4">
    <source>
        <dbReference type="Google" id="ProtNLM"/>
    </source>
</evidence>
<keyword evidence="3" id="KW-1185">Reference proteome</keyword>
<keyword evidence="1" id="KW-0472">Membrane</keyword>
<evidence type="ECO:0000313" key="2">
    <source>
        <dbReference type="EMBL" id="PRY38233.1"/>
    </source>
</evidence>
<reference evidence="2 3" key="1">
    <citation type="submission" date="2018-03" db="EMBL/GenBank/DDBJ databases">
        <title>Genomic Encyclopedia of Archaeal and Bacterial Type Strains, Phase II (KMG-II): from individual species to whole genera.</title>
        <authorList>
            <person name="Goeker M."/>
        </authorList>
    </citation>
    <scope>NUCLEOTIDE SEQUENCE [LARGE SCALE GENOMIC DNA]</scope>
    <source>
        <strain evidence="2 3">DSM 44720</strain>
    </source>
</reference>
<dbReference type="Proteomes" id="UP000239494">
    <property type="component" value="Unassembled WGS sequence"/>
</dbReference>
<evidence type="ECO:0000256" key="1">
    <source>
        <dbReference type="SAM" id="Phobius"/>
    </source>
</evidence>
<keyword evidence="1" id="KW-1133">Transmembrane helix</keyword>
<accession>A0A2T0SXZ8</accession>
<feature type="transmembrane region" description="Helical" evidence="1">
    <location>
        <begin position="84"/>
        <end position="109"/>
    </location>
</feature>
<feature type="transmembrane region" description="Helical" evidence="1">
    <location>
        <begin position="41"/>
        <end position="63"/>
    </location>
</feature>
<proteinExistence type="predicted"/>
<organism evidence="2 3">
    <name type="scientific">Umezawaea tangerina</name>
    <dbReference type="NCBI Taxonomy" id="84725"/>
    <lineage>
        <taxon>Bacteria</taxon>
        <taxon>Bacillati</taxon>
        <taxon>Actinomycetota</taxon>
        <taxon>Actinomycetes</taxon>
        <taxon>Pseudonocardiales</taxon>
        <taxon>Pseudonocardiaceae</taxon>
        <taxon>Umezawaea</taxon>
    </lineage>
</organism>
<gene>
    <name evidence="2" type="ORF">CLV43_109454</name>
</gene>
<dbReference type="EMBL" id="PVTF01000009">
    <property type="protein sequence ID" value="PRY38233.1"/>
    <property type="molecule type" value="Genomic_DNA"/>
</dbReference>
<dbReference type="AlphaFoldDB" id="A0A2T0SXZ8"/>
<comment type="caution">
    <text evidence="2">The sequence shown here is derived from an EMBL/GenBank/DDBJ whole genome shotgun (WGS) entry which is preliminary data.</text>
</comment>
<feature type="transmembrane region" description="Helical" evidence="1">
    <location>
        <begin position="184"/>
        <end position="206"/>
    </location>
</feature>
<protein>
    <recommendedName>
        <fullName evidence="4">ABC-2 type transport system permease protein</fullName>
    </recommendedName>
</protein>
<feature type="transmembrane region" description="Helical" evidence="1">
    <location>
        <begin position="145"/>
        <end position="164"/>
    </location>
</feature>
<sequence>MTALVRYLAVDLLRSQRYLPPLLLHCAVLGMMFSGDAGEALFAYAGSCALVYPVAAWLGVVVATTEDPTQRAVTAVTAGGWGRVASAQALLGALGTVVLAVLATLWPVFTNPHPYTAGVVGLGFAAHLVCGLTGLAVGMLCSRPVIVRTGPSLLAVVAVVALTYKAGRGTPVGAMLGGLAQQDLAALPFAAGAAVLLVVVAAAVAWRLGPRRA</sequence>
<dbReference type="OrthoDB" id="4337269at2"/>
<dbReference type="RefSeq" id="WP_106191307.1">
    <property type="nucleotide sequence ID" value="NZ_PVTF01000009.1"/>
</dbReference>
<name>A0A2T0SXZ8_9PSEU</name>
<keyword evidence="1" id="KW-0812">Transmembrane</keyword>